<dbReference type="RefSeq" id="WP_020374897.1">
    <property type="nucleotide sequence ID" value="NZ_FWWY01000001.1"/>
</dbReference>
<protein>
    <recommendedName>
        <fullName evidence="4">Putative pterin-4-alpha-carbinolamine dehydratase</fullName>
        <shortName evidence="4">PHS</shortName>
        <ecNumber evidence="4">4.2.1.96</ecNumber>
    </recommendedName>
    <alternativeName>
        <fullName evidence="4">4-alpha-hydroxy-tetrahydropterin dehydratase</fullName>
    </alternativeName>
    <alternativeName>
        <fullName evidence="4">Pterin carbinolamine dehydratase</fullName>
        <shortName evidence="4">PCD</shortName>
    </alternativeName>
</protein>
<dbReference type="EC" id="4.2.1.96" evidence="4"/>
<dbReference type="CDD" id="cd00488">
    <property type="entry name" value="PCD_DCoH"/>
    <property type="match status" value="1"/>
</dbReference>
<evidence type="ECO:0000256" key="1">
    <source>
        <dbReference type="ARBA" id="ARBA00001554"/>
    </source>
</evidence>
<dbReference type="HAMAP" id="MF_00434">
    <property type="entry name" value="Pterin_4_alpha"/>
    <property type="match status" value="1"/>
</dbReference>
<dbReference type="AlphaFoldDB" id="A0A1W1WLF4"/>
<dbReference type="Gene3D" id="3.30.1360.20">
    <property type="entry name" value="Transcriptional coactivator/pterin dehydratase"/>
    <property type="match status" value="1"/>
</dbReference>
<dbReference type="GO" id="GO:0008124">
    <property type="term" value="F:4-alpha-hydroxytetrahydrobiopterin dehydratase activity"/>
    <property type="evidence" value="ECO:0007669"/>
    <property type="project" value="UniProtKB-UniRule"/>
</dbReference>
<gene>
    <name evidence="5" type="ORF">SAMN00768000_3183</name>
</gene>
<comment type="similarity">
    <text evidence="2 4">Belongs to the pterin-4-alpha-carbinolamine dehydratase family.</text>
</comment>
<comment type="catalytic activity">
    <reaction evidence="1 4">
        <text>(4aS,6R)-4a-hydroxy-L-erythro-5,6,7,8-tetrahydrobiopterin = (6R)-L-erythro-6,7-dihydrobiopterin + H2O</text>
        <dbReference type="Rhea" id="RHEA:11920"/>
        <dbReference type="ChEBI" id="CHEBI:15377"/>
        <dbReference type="ChEBI" id="CHEBI:15642"/>
        <dbReference type="ChEBI" id="CHEBI:43120"/>
        <dbReference type="EC" id="4.2.1.96"/>
    </reaction>
</comment>
<proteinExistence type="inferred from homology"/>
<dbReference type="InterPro" id="IPR036428">
    <property type="entry name" value="PCD_sf"/>
</dbReference>
<evidence type="ECO:0000313" key="6">
    <source>
        <dbReference type="Proteomes" id="UP000192660"/>
    </source>
</evidence>
<keyword evidence="6" id="KW-1185">Reference proteome</keyword>
<dbReference type="STRING" id="28034.BFX07_06280"/>
<reference evidence="6" key="1">
    <citation type="submission" date="2017-04" db="EMBL/GenBank/DDBJ databases">
        <authorList>
            <person name="Varghese N."/>
            <person name="Submissions S."/>
        </authorList>
    </citation>
    <scope>NUCLEOTIDE SEQUENCE [LARGE SCALE GENOMIC DNA]</scope>
    <source>
        <strain evidence="6">DSM 9293</strain>
    </source>
</reference>
<dbReference type="OrthoDB" id="9800108at2"/>
<sequence length="91" mass="10586">MRLSQEQVAQELQHMTGWEWIGDAIRKEFIFRDFTQSVAFVDRMVEPANTMDHHPDVDIRYNRVQVTLTTHDEGGVTEKDLQLAKQLDALS</sequence>
<dbReference type="SUPFAM" id="SSF55248">
    <property type="entry name" value="PCD-like"/>
    <property type="match status" value="1"/>
</dbReference>
<dbReference type="NCBIfam" id="NF002017">
    <property type="entry name" value="PRK00823.1-2"/>
    <property type="match status" value="1"/>
</dbReference>
<organism evidence="5 6">
    <name type="scientific">Sulfobacillus thermosulfidooxidans (strain DSM 9293 / VKM B-1269 / AT-1)</name>
    <dbReference type="NCBI Taxonomy" id="929705"/>
    <lineage>
        <taxon>Bacteria</taxon>
        <taxon>Bacillati</taxon>
        <taxon>Bacillota</taxon>
        <taxon>Clostridia</taxon>
        <taxon>Eubacteriales</taxon>
        <taxon>Clostridiales Family XVII. Incertae Sedis</taxon>
        <taxon>Sulfobacillus</taxon>
    </lineage>
</organism>
<dbReference type="Proteomes" id="UP000192660">
    <property type="component" value="Unassembled WGS sequence"/>
</dbReference>
<dbReference type="Pfam" id="PF01329">
    <property type="entry name" value="Pterin_4a"/>
    <property type="match status" value="1"/>
</dbReference>
<dbReference type="GO" id="GO:0006729">
    <property type="term" value="P:tetrahydrobiopterin biosynthetic process"/>
    <property type="evidence" value="ECO:0007669"/>
    <property type="project" value="InterPro"/>
</dbReference>
<name>A0A1W1WLF4_SULTA</name>
<evidence type="ECO:0000256" key="2">
    <source>
        <dbReference type="ARBA" id="ARBA00006472"/>
    </source>
</evidence>
<evidence type="ECO:0000256" key="4">
    <source>
        <dbReference type="HAMAP-Rule" id="MF_00434"/>
    </source>
</evidence>
<dbReference type="InterPro" id="IPR001533">
    <property type="entry name" value="Pterin_deHydtase"/>
</dbReference>
<evidence type="ECO:0000313" key="5">
    <source>
        <dbReference type="EMBL" id="SMC07065.1"/>
    </source>
</evidence>
<evidence type="ECO:0000256" key="3">
    <source>
        <dbReference type="ARBA" id="ARBA00023239"/>
    </source>
</evidence>
<accession>A0A1W1WLF4</accession>
<dbReference type="PANTHER" id="PTHR12599">
    <property type="entry name" value="PTERIN-4-ALPHA-CARBINOLAMINE DEHYDRATASE"/>
    <property type="match status" value="1"/>
</dbReference>
<dbReference type="EMBL" id="FWWY01000001">
    <property type="protein sequence ID" value="SMC07065.1"/>
    <property type="molecule type" value="Genomic_DNA"/>
</dbReference>
<keyword evidence="3 4" id="KW-0456">Lyase</keyword>
<dbReference type="PANTHER" id="PTHR12599:SF0">
    <property type="entry name" value="PTERIN-4-ALPHA-CARBINOLAMINE DEHYDRATASE"/>
    <property type="match status" value="1"/>
</dbReference>